<evidence type="ECO:0000313" key="4">
    <source>
        <dbReference type="Proteomes" id="UP000265703"/>
    </source>
</evidence>
<organism evidence="3 4">
    <name type="scientific">Glomus cerebriforme</name>
    <dbReference type="NCBI Taxonomy" id="658196"/>
    <lineage>
        <taxon>Eukaryota</taxon>
        <taxon>Fungi</taxon>
        <taxon>Fungi incertae sedis</taxon>
        <taxon>Mucoromycota</taxon>
        <taxon>Glomeromycotina</taxon>
        <taxon>Glomeromycetes</taxon>
        <taxon>Glomerales</taxon>
        <taxon>Glomeraceae</taxon>
        <taxon>Glomus</taxon>
    </lineage>
</organism>
<evidence type="ECO:0000313" key="3">
    <source>
        <dbReference type="EMBL" id="RIA88591.1"/>
    </source>
</evidence>
<keyword evidence="4" id="KW-1185">Reference proteome</keyword>
<protein>
    <recommendedName>
        <fullName evidence="5">Extracellular membrane protein CFEM domain-containing protein</fullName>
    </recommendedName>
</protein>
<name>A0A397T0C1_9GLOM</name>
<dbReference type="Proteomes" id="UP000265703">
    <property type="component" value="Unassembled WGS sequence"/>
</dbReference>
<sequence length="262" mass="27495">MGRKLFNGPLSLILTLTTLLFLVSFVIGQVPAPAPAPVPAPAPAPKTVAKAPAKDPKAAPAKEKAKTKNTKVGNNEKNAKTDAKINPPKLPTPPTTPAPPPPVPKVPPTTPKTPTTATAPPTTNTVDPNLAKECNDCWTSKRSELPACKGITNDEFAAFNQSPSSPKVASCLCIFANNMQQVFNDTCSAVCVDQNVINDINNQGAQFKTAYKCDDNGNSILGPSNLAAGNQTASAISNISNGNNMYLVSTFMIGMVSFLFFT</sequence>
<dbReference type="AlphaFoldDB" id="A0A397T0C1"/>
<feature type="signal peptide" evidence="2">
    <location>
        <begin position="1"/>
        <end position="28"/>
    </location>
</feature>
<feature type="compositionally biased region" description="Pro residues" evidence="1">
    <location>
        <begin position="88"/>
        <end position="111"/>
    </location>
</feature>
<evidence type="ECO:0000256" key="2">
    <source>
        <dbReference type="SAM" id="SignalP"/>
    </source>
</evidence>
<feature type="compositionally biased region" description="Basic and acidic residues" evidence="1">
    <location>
        <begin position="52"/>
        <end position="66"/>
    </location>
</feature>
<proteinExistence type="predicted"/>
<comment type="caution">
    <text evidence="3">The sequence shown here is derived from an EMBL/GenBank/DDBJ whole genome shotgun (WGS) entry which is preliminary data.</text>
</comment>
<dbReference type="EMBL" id="QKYT01000256">
    <property type="protein sequence ID" value="RIA88591.1"/>
    <property type="molecule type" value="Genomic_DNA"/>
</dbReference>
<dbReference type="STRING" id="658196.A0A397T0C1"/>
<accession>A0A397T0C1</accession>
<feature type="chain" id="PRO_5017246583" description="Extracellular membrane protein CFEM domain-containing protein" evidence="2">
    <location>
        <begin position="29"/>
        <end position="262"/>
    </location>
</feature>
<feature type="compositionally biased region" description="Low complexity" evidence="1">
    <location>
        <begin position="112"/>
        <end position="127"/>
    </location>
</feature>
<reference evidence="3 4" key="1">
    <citation type="submission" date="2018-06" db="EMBL/GenBank/DDBJ databases">
        <title>Comparative genomics reveals the genomic features of Rhizophagus irregularis, R. cerebriforme, R. diaphanum and Gigaspora rosea, and their symbiotic lifestyle signature.</title>
        <authorList>
            <person name="Morin E."/>
            <person name="San Clemente H."/>
            <person name="Chen E.C.H."/>
            <person name="De La Providencia I."/>
            <person name="Hainaut M."/>
            <person name="Kuo A."/>
            <person name="Kohler A."/>
            <person name="Murat C."/>
            <person name="Tang N."/>
            <person name="Roy S."/>
            <person name="Loubradou J."/>
            <person name="Henrissat B."/>
            <person name="Grigoriev I.V."/>
            <person name="Corradi N."/>
            <person name="Roux C."/>
            <person name="Martin F.M."/>
        </authorList>
    </citation>
    <scope>NUCLEOTIDE SEQUENCE [LARGE SCALE GENOMIC DNA]</scope>
    <source>
        <strain evidence="3 4">DAOM 227022</strain>
    </source>
</reference>
<dbReference type="OrthoDB" id="2442499at2759"/>
<gene>
    <name evidence="3" type="ORF">C1645_774597</name>
</gene>
<keyword evidence="2" id="KW-0732">Signal</keyword>
<evidence type="ECO:0008006" key="5">
    <source>
        <dbReference type="Google" id="ProtNLM"/>
    </source>
</evidence>
<feature type="region of interest" description="Disordered" evidence="1">
    <location>
        <begin position="37"/>
        <end position="127"/>
    </location>
</feature>
<evidence type="ECO:0000256" key="1">
    <source>
        <dbReference type="SAM" id="MobiDB-lite"/>
    </source>
</evidence>